<gene>
    <name evidence="2" type="ORF">NQ318_002913</name>
</gene>
<proteinExistence type="predicted"/>
<dbReference type="GO" id="GO:0006508">
    <property type="term" value="P:proteolysis"/>
    <property type="evidence" value="ECO:0007669"/>
    <property type="project" value="InterPro"/>
</dbReference>
<evidence type="ECO:0000259" key="1">
    <source>
        <dbReference type="Pfam" id="PF00089"/>
    </source>
</evidence>
<dbReference type="Gene3D" id="2.40.10.10">
    <property type="entry name" value="Trypsin-like serine proteases"/>
    <property type="match status" value="1"/>
</dbReference>
<evidence type="ECO:0000313" key="3">
    <source>
        <dbReference type="Proteomes" id="UP001162162"/>
    </source>
</evidence>
<dbReference type="AlphaFoldDB" id="A0AAV8Y3A7"/>
<dbReference type="EMBL" id="JAPWTK010000203">
    <property type="protein sequence ID" value="KAJ8945906.1"/>
    <property type="molecule type" value="Genomic_DNA"/>
</dbReference>
<comment type="caution">
    <text evidence="2">The sequence shown here is derived from an EMBL/GenBank/DDBJ whole genome shotgun (WGS) entry which is preliminary data.</text>
</comment>
<dbReference type="Pfam" id="PF00089">
    <property type="entry name" value="Trypsin"/>
    <property type="match status" value="1"/>
</dbReference>
<dbReference type="InterPro" id="IPR043504">
    <property type="entry name" value="Peptidase_S1_PA_chymotrypsin"/>
</dbReference>
<reference evidence="2" key="1">
    <citation type="journal article" date="2023" name="Insect Mol. Biol.">
        <title>Genome sequencing provides insights into the evolution of gene families encoding plant cell wall-degrading enzymes in longhorned beetles.</title>
        <authorList>
            <person name="Shin N.R."/>
            <person name="Okamura Y."/>
            <person name="Kirsch R."/>
            <person name="Pauchet Y."/>
        </authorList>
    </citation>
    <scope>NUCLEOTIDE SEQUENCE</scope>
    <source>
        <strain evidence="2">AMC_N1</strain>
    </source>
</reference>
<dbReference type="Proteomes" id="UP001162162">
    <property type="component" value="Unassembled WGS sequence"/>
</dbReference>
<keyword evidence="3" id="KW-1185">Reference proteome</keyword>
<dbReference type="InterPro" id="IPR009003">
    <property type="entry name" value="Peptidase_S1_PA"/>
</dbReference>
<dbReference type="SUPFAM" id="SSF50494">
    <property type="entry name" value="Trypsin-like serine proteases"/>
    <property type="match status" value="1"/>
</dbReference>
<organism evidence="2 3">
    <name type="scientific">Aromia moschata</name>
    <dbReference type="NCBI Taxonomy" id="1265417"/>
    <lineage>
        <taxon>Eukaryota</taxon>
        <taxon>Metazoa</taxon>
        <taxon>Ecdysozoa</taxon>
        <taxon>Arthropoda</taxon>
        <taxon>Hexapoda</taxon>
        <taxon>Insecta</taxon>
        <taxon>Pterygota</taxon>
        <taxon>Neoptera</taxon>
        <taxon>Endopterygota</taxon>
        <taxon>Coleoptera</taxon>
        <taxon>Polyphaga</taxon>
        <taxon>Cucujiformia</taxon>
        <taxon>Chrysomeloidea</taxon>
        <taxon>Cerambycidae</taxon>
        <taxon>Cerambycinae</taxon>
        <taxon>Callichromatini</taxon>
        <taxon>Aromia</taxon>
    </lineage>
</organism>
<dbReference type="GO" id="GO:0004252">
    <property type="term" value="F:serine-type endopeptidase activity"/>
    <property type="evidence" value="ECO:0007669"/>
    <property type="project" value="InterPro"/>
</dbReference>
<evidence type="ECO:0000313" key="2">
    <source>
        <dbReference type="EMBL" id="KAJ8945906.1"/>
    </source>
</evidence>
<name>A0AAV8Y3A7_9CUCU</name>
<feature type="domain" description="Peptidase S1" evidence="1">
    <location>
        <begin position="19"/>
        <end position="94"/>
    </location>
</feature>
<accession>A0AAV8Y3A7</accession>
<protein>
    <recommendedName>
        <fullName evidence="1">Peptidase S1 domain-containing protein</fullName>
    </recommendedName>
</protein>
<dbReference type="InterPro" id="IPR001254">
    <property type="entry name" value="Trypsin_dom"/>
</dbReference>
<sequence>MDPPMGNPPIFINFSTPLVVMGTVELDTEVETQVIMNASDIIIPDDYKVSVIDWDLALLKLPEPLELTEYIQPIKLALGDYSYAGELAVVLGWGI</sequence>